<proteinExistence type="inferred from homology"/>
<comment type="similarity">
    <text evidence="5">Belongs to the steroid 5-alpha reductase family. Polyprenal reductase subfamily.</text>
</comment>
<dbReference type="GO" id="GO:0003865">
    <property type="term" value="F:3-oxo-5-alpha-steroid 4-dehydrogenase activity"/>
    <property type="evidence" value="ECO:0007669"/>
    <property type="project" value="TreeGrafter"/>
</dbReference>
<dbReference type="GO" id="GO:0016095">
    <property type="term" value="P:polyprenol catabolic process"/>
    <property type="evidence" value="ECO:0007669"/>
    <property type="project" value="UniProtKB-UniRule"/>
</dbReference>
<reference evidence="7" key="1">
    <citation type="journal article" date="2020" name="Stud. Mycol.">
        <title>101 Dothideomycetes genomes: a test case for predicting lifestyles and emergence of pathogens.</title>
        <authorList>
            <person name="Haridas S."/>
            <person name="Albert R."/>
            <person name="Binder M."/>
            <person name="Bloem J."/>
            <person name="Labutti K."/>
            <person name="Salamov A."/>
            <person name="Andreopoulos B."/>
            <person name="Baker S."/>
            <person name="Barry K."/>
            <person name="Bills G."/>
            <person name="Bluhm B."/>
            <person name="Cannon C."/>
            <person name="Castanera R."/>
            <person name="Culley D."/>
            <person name="Daum C."/>
            <person name="Ezra D."/>
            <person name="Gonzalez J."/>
            <person name="Henrissat B."/>
            <person name="Kuo A."/>
            <person name="Liang C."/>
            <person name="Lipzen A."/>
            <person name="Lutzoni F."/>
            <person name="Magnuson J."/>
            <person name="Mondo S."/>
            <person name="Nolan M."/>
            <person name="Ohm R."/>
            <person name="Pangilinan J."/>
            <person name="Park H.-J."/>
            <person name="Ramirez L."/>
            <person name="Alfaro M."/>
            <person name="Sun H."/>
            <person name="Tritt A."/>
            <person name="Yoshinaga Y."/>
            <person name="Zwiers L.-H."/>
            <person name="Turgeon B."/>
            <person name="Goodwin S."/>
            <person name="Spatafora J."/>
            <person name="Crous P."/>
            <person name="Grigoriev I."/>
        </authorList>
    </citation>
    <scope>NUCLEOTIDE SEQUENCE</scope>
    <source>
        <strain evidence="7">CBS 116005</strain>
    </source>
</reference>
<dbReference type="InterPro" id="IPR039698">
    <property type="entry name" value="Dfg10/SRD5A3"/>
</dbReference>
<accession>A0A6G1L2K0</accession>
<comment type="catalytic activity">
    <reaction evidence="5">
        <text>a di-trans,poly-cis-dolichal + NADP(+) = a di-trans,poly-cis-polyprenal + NADPH + H(+)</text>
        <dbReference type="Rhea" id="RHEA:80727"/>
        <dbReference type="Rhea" id="RHEA-COMP:19536"/>
        <dbReference type="Rhea" id="RHEA-COMP:19537"/>
        <dbReference type="ChEBI" id="CHEBI:15378"/>
        <dbReference type="ChEBI" id="CHEBI:57783"/>
        <dbReference type="ChEBI" id="CHEBI:58349"/>
        <dbReference type="ChEBI" id="CHEBI:231623"/>
        <dbReference type="ChEBI" id="CHEBI:231637"/>
        <dbReference type="EC" id="1.3.1.94"/>
    </reaction>
    <physiologicalReaction direction="right-to-left" evidence="5">
        <dbReference type="Rhea" id="RHEA:80729"/>
    </physiologicalReaction>
</comment>
<keyword evidence="3 5" id="KW-1133">Transmembrane helix</keyword>
<dbReference type="PROSITE" id="PS50244">
    <property type="entry name" value="S5A_REDUCTASE"/>
    <property type="match status" value="1"/>
</dbReference>
<comment type="subcellular location">
    <subcellularLocation>
        <location evidence="1">Endomembrane system</location>
        <topology evidence="1">Multi-pass membrane protein</topology>
    </subcellularLocation>
    <subcellularLocation>
        <location evidence="5">Endoplasmic reticulum membrane</location>
    </subcellularLocation>
</comment>
<dbReference type="AlphaFoldDB" id="A0A6G1L2K0"/>
<dbReference type="PANTHER" id="PTHR14624:SF0">
    <property type="entry name" value="POLYPRENOL REDUCTASE"/>
    <property type="match status" value="1"/>
</dbReference>
<dbReference type="UniPathway" id="UPA00378"/>
<keyword evidence="5" id="KW-0521">NADP</keyword>
<feature type="domain" description="3-oxo-5-alpha-steroid 4-dehydrogenase C-terminal" evidence="6">
    <location>
        <begin position="78"/>
        <end position="206"/>
    </location>
</feature>
<keyword evidence="8" id="KW-1185">Reference proteome</keyword>
<dbReference type="PANTHER" id="PTHR14624">
    <property type="entry name" value="DFG10 PROTEIN"/>
    <property type="match status" value="1"/>
</dbReference>
<keyword evidence="2 5" id="KW-0812">Transmembrane</keyword>
<organism evidence="7 8">
    <name type="scientific">Teratosphaeria nubilosa</name>
    <dbReference type="NCBI Taxonomy" id="161662"/>
    <lineage>
        <taxon>Eukaryota</taxon>
        <taxon>Fungi</taxon>
        <taxon>Dikarya</taxon>
        <taxon>Ascomycota</taxon>
        <taxon>Pezizomycotina</taxon>
        <taxon>Dothideomycetes</taxon>
        <taxon>Dothideomycetidae</taxon>
        <taxon>Mycosphaerellales</taxon>
        <taxon>Teratosphaeriaceae</taxon>
        <taxon>Teratosphaeria</taxon>
    </lineage>
</organism>
<evidence type="ECO:0000256" key="1">
    <source>
        <dbReference type="ARBA" id="ARBA00004127"/>
    </source>
</evidence>
<feature type="transmembrane region" description="Helical" evidence="5">
    <location>
        <begin position="159"/>
        <end position="179"/>
    </location>
</feature>
<protein>
    <recommendedName>
        <fullName evidence="5">Polyprenal reductase</fullName>
        <ecNumber evidence="5">1.3.1.94</ecNumber>
    </recommendedName>
</protein>
<dbReference type="GO" id="GO:0005789">
    <property type="term" value="C:endoplasmic reticulum membrane"/>
    <property type="evidence" value="ECO:0007669"/>
    <property type="project" value="UniProtKB-SubCell"/>
</dbReference>
<gene>
    <name evidence="7" type="ORF">EJ03DRAFT_329472</name>
</gene>
<keyword evidence="5" id="KW-0256">Endoplasmic reticulum</keyword>
<comment type="pathway">
    <text evidence="5">Protein modification; protein glycosylation.</text>
</comment>
<dbReference type="GO" id="GO:0102389">
    <property type="term" value="F:polyprenol reductase activity"/>
    <property type="evidence" value="ECO:0007669"/>
    <property type="project" value="UniProtKB-UniRule"/>
</dbReference>
<feature type="transmembrane region" description="Helical" evidence="5">
    <location>
        <begin position="36"/>
        <end position="57"/>
    </location>
</feature>
<evidence type="ECO:0000256" key="4">
    <source>
        <dbReference type="ARBA" id="ARBA00023136"/>
    </source>
</evidence>
<dbReference type="Proteomes" id="UP000799436">
    <property type="component" value="Unassembled WGS sequence"/>
</dbReference>
<comment type="function">
    <text evidence="5">Plays a key role in early steps of protein N-linked glycosylation by being involved in the conversion of polyprenol into dolichol. Acts as a polyprenal reductase that mediates the reduction of polyprenal into dolichal in a NADP-dependent mechanism. Dolichols are required for the synthesis of dolichol-linked monosaccharides and the oligosaccharide precursor used for N-glycosylation.</text>
</comment>
<evidence type="ECO:0000313" key="8">
    <source>
        <dbReference type="Proteomes" id="UP000799436"/>
    </source>
</evidence>
<dbReference type="OrthoDB" id="541710at2759"/>
<dbReference type="InterPro" id="IPR001104">
    <property type="entry name" value="3-oxo-5_a-steroid_4-DH_C"/>
</dbReference>
<dbReference type="GO" id="GO:0160198">
    <property type="term" value="F:polyprenal reductase activity"/>
    <property type="evidence" value="ECO:0007669"/>
    <property type="project" value="UniProtKB-EC"/>
</dbReference>
<keyword evidence="5" id="KW-0560">Oxidoreductase</keyword>
<comment type="caution">
    <text evidence="5">Lacks conserved residue(s) required for the propagation of feature annotation.</text>
</comment>
<dbReference type="EC" id="1.3.1.94" evidence="5"/>
<evidence type="ECO:0000256" key="2">
    <source>
        <dbReference type="ARBA" id="ARBA00022692"/>
    </source>
</evidence>
<evidence type="ECO:0000313" key="7">
    <source>
        <dbReference type="EMBL" id="KAF2767055.1"/>
    </source>
</evidence>
<dbReference type="EMBL" id="ML995861">
    <property type="protein sequence ID" value="KAF2767055.1"/>
    <property type="molecule type" value="Genomic_DNA"/>
</dbReference>
<evidence type="ECO:0000259" key="6">
    <source>
        <dbReference type="Pfam" id="PF02544"/>
    </source>
</evidence>
<keyword evidence="4 5" id="KW-0472">Membrane</keyword>
<feature type="transmembrane region" description="Helical" evidence="5">
    <location>
        <begin position="134"/>
        <end position="153"/>
    </location>
</feature>
<sequence>MSARQAVVLWGLMLVQGGRRLWECLAFAPAASKSRMWVGHWVLGVAFYVGTSMAVWVEGTPALQRHQFTVGDMAITAPDVKTFVGTMLWILASGWQHDCHAYLASLKSKRGQTADEKKEQDGYKLPDHPAFARLIAPHYTAECVIYLALAILGAPKGSWINGTLACALVFVIANLGVTAHGTKQWYERRFGADAVAGKWRMLPFIF</sequence>
<evidence type="ECO:0000256" key="5">
    <source>
        <dbReference type="RuleBase" id="RU367081"/>
    </source>
</evidence>
<dbReference type="GO" id="GO:0006488">
    <property type="term" value="P:dolichol-linked oligosaccharide biosynthetic process"/>
    <property type="evidence" value="ECO:0007669"/>
    <property type="project" value="UniProtKB-UniRule"/>
</dbReference>
<dbReference type="Pfam" id="PF02544">
    <property type="entry name" value="Steroid_dh"/>
    <property type="match status" value="1"/>
</dbReference>
<name>A0A6G1L2K0_9PEZI</name>
<evidence type="ECO:0000256" key="3">
    <source>
        <dbReference type="ARBA" id="ARBA00022989"/>
    </source>
</evidence>